<feature type="region of interest" description="Disordered" evidence="1">
    <location>
        <begin position="17"/>
        <end position="47"/>
    </location>
</feature>
<evidence type="ECO:0000313" key="2">
    <source>
        <dbReference type="EMBL" id="VEL39372.1"/>
    </source>
</evidence>
<evidence type="ECO:0000313" key="3">
    <source>
        <dbReference type="Proteomes" id="UP000784294"/>
    </source>
</evidence>
<dbReference type="EMBL" id="CAAALY010261059">
    <property type="protein sequence ID" value="VEL39372.1"/>
    <property type="molecule type" value="Genomic_DNA"/>
</dbReference>
<name>A0A448XLA8_9PLAT</name>
<proteinExistence type="predicted"/>
<feature type="compositionally biased region" description="Polar residues" evidence="1">
    <location>
        <begin position="30"/>
        <end position="44"/>
    </location>
</feature>
<organism evidence="2 3">
    <name type="scientific">Protopolystoma xenopodis</name>
    <dbReference type="NCBI Taxonomy" id="117903"/>
    <lineage>
        <taxon>Eukaryota</taxon>
        <taxon>Metazoa</taxon>
        <taxon>Spiralia</taxon>
        <taxon>Lophotrochozoa</taxon>
        <taxon>Platyhelminthes</taxon>
        <taxon>Monogenea</taxon>
        <taxon>Polyopisthocotylea</taxon>
        <taxon>Polystomatidea</taxon>
        <taxon>Polystomatidae</taxon>
        <taxon>Protopolystoma</taxon>
    </lineage>
</organism>
<dbReference type="Proteomes" id="UP000784294">
    <property type="component" value="Unassembled WGS sequence"/>
</dbReference>
<feature type="region of interest" description="Disordered" evidence="1">
    <location>
        <begin position="145"/>
        <end position="169"/>
    </location>
</feature>
<reference evidence="2" key="1">
    <citation type="submission" date="2018-11" db="EMBL/GenBank/DDBJ databases">
        <authorList>
            <consortium name="Pathogen Informatics"/>
        </authorList>
    </citation>
    <scope>NUCLEOTIDE SEQUENCE</scope>
</reference>
<keyword evidence="3" id="KW-1185">Reference proteome</keyword>
<gene>
    <name evidence="2" type="ORF">PXEA_LOCUS32812</name>
</gene>
<evidence type="ECO:0000256" key="1">
    <source>
        <dbReference type="SAM" id="MobiDB-lite"/>
    </source>
</evidence>
<dbReference type="AlphaFoldDB" id="A0A448XLA8"/>
<comment type="caution">
    <text evidence="2">The sequence shown here is derived from an EMBL/GenBank/DDBJ whole genome shotgun (WGS) entry which is preliminary data.</text>
</comment>
<sequence>MIILLLNSSSLALNLDSPGNSSDKHIPRINSDSEVQDIQSQSDGSESRRFHLGAVNSTYIQRVVAMMNLEKALISYMVSTSKAIKNLRLFNSPISSSTTSLLAELLPTFIVTVSSGVGTHGNPSASGKRHYEVFRGLFAGPNQPGTSWSSGLLPPLSRRPASTSRPFPPARELAGPVATAFDCLRVICTGLCRLLLTCCLDSQVPKMAHLSSVTPAE</sequence>
<protein>
    <submittedName>
        <fullName evidence="2">Uncharacterized protein</fullName>
    </submittedName>
</protein>
<accession>A0A448XLA8</accession>